<keyword evidence="2" id="KW-1185">Reference proteome</keyword>
<organism evidence="1 2">
    <name type="scientific">Rhamnella rubrinervis</name>
    <dbReference type="NCBI Taxonomy" id="2594499"/>
    <lineage>
        <taxon>Eukaryota</taxon>
        <taxon>Viridiplantae</taxon>
        <taxon>Streptophyta</taxon>
        <taxon>Embryophyta</taxon>
        <taxon>Tracheophyta</taxon>
        <taxon>Spermatophyta</taxon>
        <taxon>Magnoliopsida</taxon>
        <taxon>eudicotyledons</taxon>
        <taxon>Gunneridae</taxon>
        <taxon>Pentapetalae</taxon>
        <taxon>rosids</taxon>
        <taxon>fabids</taxon>
        <taxon>Rosales</taxon>
        <taxon>Rhamnaceae</taxon>
        <taxon>rhamnoid group</taxon>
        <taxon>Rhamneae</taxon>
        <taxon>Rhamnella</taxon>
    </lineage>
</organism>
<protein>
    <submittedName>
        <fullName evidence="1">Uncharacterized protein</fullName>
    </submittedName>
</protein>
<accession>A0A8K0GZX4</accession>
<proteinExistence type="predicted"/>
<comment type="caution">
    <text evidence="1">The sequence shown here is derived from an EMBL/GenBank/DDBJ whole genome shotgun (WGS) entry which is preliminary data.</text>
</comment>
<dbReference type="EMBL" id="VOIH02000007">
    <property type="protein sequence ID" value="KAF3443111.1"/>
    <property type="molecule type" value="Genomic_DNA"/>
</dbReference>
<dbReference type="AlphaFoldDB" id="A0A8K0GZX4"/>
<reference evidence="1" key="1">
    <citation type="submission" date="2020-03" db="EMBL/GenBank/DDBJ databases">
        <title>A high-quality chromosome-level genome assembly of a woody plant with both climbing and erect habits, Rhamnella rubrinervis.</title>
        <authorList>
            <person name="Lu Z."/>
            <person name="Yang Y."/>
            <person name="Zhu X."/>
            <person name="Sun Y."/>
        </authorList>
    </citation>
    <scope>NUCLEOTIDE SEQUENCE</scope>
    <source>
        <strain evidence="1">BYM</strain>
        <tissue evidence="1">Leaf</tissue>
    </source>
</reference>
<dbReference type="Proteomes" id="UP000796880">
    <property type="component" value="Unassembled WGS sequence"/>
</dbReference>
<gene>
    <name evidence="1" type="ORF">FNV43_RR17032</name>
</gene>
<sequence>MTDHATRYDVNEDAAMGGDFEAHDLHMTAMEDDSEIQYITPSKVIHCEPRIKKHVGQLKSPYVVTTEIQENLKNILSPPTDFDPKKAPLDDVEMRFFNYMTSDVILDYNVYDVLMPLNIEDRHWVLANIDLCKQHWGLRNIYAKGNRIFTYNKRI</sequence>
<evidence type="ECO:0000313" key="2">
    <source>
        <dbReference type="Proteomes" id="UP000796880"/>
    </source>
</evidence>
<evidence type="ECO:0000313" key="1">
    <source>
        <dbReference type="EMBL" id="KAF3443111.1"/>
    </source>
</evidence>
<name>A0A8K0GZX4_9ROSA</name>